<evidence type="ECO:0000313" key="5">
    <source>
        <dbReference type="EMBL" id="RUS26050.1"/>
    </source>
</evidence>
<evidence type="ECO:0000256" key="3">
    <source>
        <dbReference type="ARBA" id="ARBA00022679"/>
    </source>
</evidence>
<feature type="non-terminal residue" evidence="5">
    <location>
        <position position="309"/>
    </location>
</feature>
<dbReference type="Gene3D" id="3.40.50.150">
    <property type="entry name" value="Vaccinia Virus protein VP39"/>
    <property type="match status" value="1"/>
</dbReference>
<keyword evidence="3 5" id="KW-0808">Transferase</keyword>
<feature type="domain" description="Methyltransferase type 12" evidence="4">
    <location>
        <begin position="69"/>
        <end position="167"/>
    </location>
</feature>
<evidence type="ECO:0000256" key="1">
    <source>
        <dbReference type="ARBA" id="ARBA00009725"/>
    </source>
</evidence>
<dbReference type="Proteomes" id="UP000274822">
    <property type="component" value="Unassembled WGS sequence"/>
</dbReference>
<dbReference type="InterPro" id="IPR026113">
    <property type="entry name" value="METTL2/6/8-like"/>
</dbReference>
<dbReference type="GO" id="GO:0008757">
    <property type="term" value="F:S-adenosylmethionine-dependent methyltransferase activity"/>
    <property type="evidence" value="ECO:0007669"/>
    <property type="project" value="UniProtKB-ARBA"/>
</dbReference>
<comment type="similarity">
    <text evidence="1">Belongs to the methyltransferase superfamily. METL family.</text>
</comment>
<reference evidence="5 6" key="1">
    <citation type="journal article" date="2018" name="New Phytol.">
        <title>Phylogenomics of Endogonaceae and evolution of mycorrhizas within Mucoromycota.</title>
        <authorList>
            <person name="Chang Y."/>
            <person name="Desiro A."/>
            <person name="Na H."/>
            <person name="Sandor L."/>
            <person name="Lipzen A."/>
            <person name="Clum A."/>
            <person name="Barry K."/>
            <person name="Grigoriev I.V."/>
            <person name="Martin F.M."/>
            <person name="Stajich J.E."/>
            <person name="Smith M.E."/>
            <person name="Bonito G."/>
            <person name="Spatafora J.W."/>
        </authorList>
    </citation>
    <scope>NUCLEOTIDE SEQUENCE [LARGE SCALE GENOMIC DNA]</scope>
    <source>
        <strain evidence="5 6">AD002</strain>
    </source>
</reference>
<evidence type="ECO:0000259" key="4">
    <source>
        <dbReference type="Pfam" id="PF08242"/>
    </source>
</evidence>
<dbReference type="PANTHER" id="PTHR22809">
    <property type="entry name" value="METHYLTRANSFERASE-RELATED"/>
    <property type="match status" value="1"/>
</dbReference>
<evidence type="ECO:0000256" key="2">
    <source>
        <dbReference type="ARBA" id="ARBA00022603"/>
    </source>
</evidence>
<comment type="caution">
    <text evidence="5">The sequence shown here is derived from an EMBL/GenBank/DDBJ whole genome shotgun (WGS) entry which is preliminary data.</text>
</comment>
<dbReference type="EMBL" id="RBNJ01011328">
    <property type="protein sequence ID" value="RUS26050.1"/>
    <property type="molecule type" value="Genomic_DNA"/>
</dbReference>
<dbReference type="CDD" id="cd02440">
    <property type="entry name" value="AdoMet_MTases"/>
    <property type="match status" value="1"/>
</dbReference>
<dbReference type="SUPFAM" id="SSF53335">
    <property type="entry name" value="S-adenosyl-L-methionine-dependent methyltransferases"/>
    <property type="match status" value="1"/>
</dbReference>
<accession>A0A433Q8E3</accession>
<dbReference type="PANTHER" id="PTHR22809:SF5">
    <property type="entry name" value="TRNA N(3)-METHYLCYTIDINE METHYLTRANSFERASE METTL6"/>
    <property type="match status" value="1"/>
</dbReference>
<organism evidence="5 6">
    <name type="scientific">Jimgerdemannia flammicorona</name>
    <dbReference type="NCBI Taxonomy" id="994334"/>
    <lineage>
        <taxon>Eukaryota</taxon>
        <taxon>Fungi</taxon>
        <taxon>Fungi incertae sedis</taxon>
        <taxon>Mucoromycota</taxon>
        <taxon>Mucoromycotina</taxon>
        <taxon>Endogonomycetes</taxon>
        <taxon>Endogonales</taxon>
        <taxon>Endogonaceae</taxon>
        <taxon>Jimgerdemannia</taxon>
    </lineage>
</organism>
<keyword evidence="6" id="KW-1185">Reference proteome</keyword>
<dbReference type="Pfam" id="PF08242">
    <property type="entry name" value="Methyltransf_12"/>
    <property type="match status" value="1"/>
</dbReference>
<dbReference type="GO" id="GO:0008173">
    <property type="term" value="F:RNA methyltransferase activity"/>
    <property type="evidence" value="ECO:0007669"/>
    <property type="project" value="UniProtKB-ARBA"/>
</dbReference>
<dbReference type="GO" id="GO:0032259">
    <property type="term" value="P:methylation"/>
    <property type="evidence" value="ECO:0007669"/>
    <property type="project" value="UniProtKB-KW"/>
</dbReference>
<protein>
    <submittedName>
        <fullName evidence="5">S-adenosyl-L-methionine-dependent methyltransferase</fullName>
    </submittedName>
</protein>
<keyword evidence="2 5" id="KW-0489">Methyltransferase</keyword>
<dbReference type="AlphaFoldDB" id="A0A433Q8E3"/>
<dbReference type="PIRSF" id="PIRSF037755">
    <property type="entry name" value="Mettl2_prd"/>
    <property type="match status" value="1"/>
</dbReference>
<name>A0A433Q8E3_9FUNG</name>
<proteinExistence type="inferred from homology"/>
<evidence type="ECO:0000313" key="6">
    <source>
        <dbReference type="Proteomes" id="UP000274822"/>
    </source>
</evidence>
<dbReference type="InterPro" id="IPR013217">
    <property type="entry name" value="Methyltransf_12"/>
</dbReference>
<gene>
    <name evidence="5" type="ORF">BC938DRAFT_471288</name>
</gene>
<dbReference type="InterPro" id="IPR029063">
    <property type="entry name" value="SAM-dependent_MTases_sf"/>
</dbReference>
<sequence>MNEERVERAKEILAKEEKPVPDFWINKYKKEAAKNWDMFYRRNTTKFFKDRHWIDREFEELTAKDSKKVGCGVGNFIFPVLQINPNLFMYACDFSSRAIDFVKSNPQYDETRCKAFVCDLTADKLADIIEADSVDLVSAIFVLSAIPPEKMEVAIRNIHEILKPGGTVLFRDYGLYDEAQLKFSSANFENRIADNFYVRQDGTMSYFFSVNDLRARFEGAGFTTLEADYVYRETTNRKIEMCIDRVFTQAKFAKAVHSLTEESETRQKMAEPEEDDHNLSSQRPYAIGKLMCYEVGEVLVKFVCCEAGE</sequence>